<dbReference type="EMBL" id="KZ613783">
    <property type="protein sequence ID" value="PMD62642.1"/>
    <property type="molecule type" value="Genomic_DNA"/>
</dbReference>
<gene>
    <name evidence="1" type="ORF">K444DRAFT_523720</name>
</gene>
<dbReference type="RefSeq" id="XP_024739546.1">
    <property type="nucleotide sequence ID" value="XM_024874307.1"/>
</dbReference>
<dbReference type="OrthoDB" id="4936034at2759"/>
<evidence type="ECO:0000313" key="2">
    <source>
        <dbReference type="Proteomes" id="UP000235371"/>
    </source>
</evidence>
<reference evidence="1 2" key="1">
    <citation type="submission" date="2016-04" db="EMBL/GenBank/DDBJ databases">
        <title>A degradative enzymes factory behind the ericoid mycorrhizal symbiosis.</title>
        <authorList>
            <consortium name="DOE Joint Genome Institute"/>
            <person name="Martino E."/>
            <person name="Morin E."/>
            <person name="Grelet G."/>
            <person name="Kuo A."/>
            <person name="Kohler A."/>
            <person name="Daghino S."/>
            <person name="Barry K."/>
            <person name="Choi C."/>
            <person name="Cichocki N."/>
            <person name="Clum A."/>
            <person name="Copeland A."/>
            <person name="Hainaut M."/>
            <person name="Haridas S."/>
            <person name="Labutti K."/>
            <person name="Lindquist E."/>
            <person name="Lipzen A."/>
            <person name="Khouja H.-R."/>
            <person name="Murat C."/>
            <person name="Ohm R."/>
            <person name="Olson A."/>
            <person name="Spatafora J."/>
            <person name="Veneault-Fourrey C."/>
            <person name="Henrissat B."/>
            <person name="Grigoriev I."/>
            <person name="Martin F."/>
            <person name="Perotto S."/>
        </authorList>
    </citation>
    <scope>NUCLEOTIDE SEQUENCE [LARGE SCALE GENOMIC DNA]</scope>
    <source>
        <strain evidence="1 2">E</strain>
    </source>
</reference>
<dbReference type="InParanoid" id="A0A2J6THZ1"/>
<name>A0A2J6THZ1_9HELO</name>
<dbReference type="AlphaFoldDB" id="A0A2J6THZ1"/>
<sequence length="140" mass="15862">MASLASSSPVPSELNDEVNDADLPFGLKWAYPCKLPSCPNYSKSWGLQSPFLLYLQQREVHKALATIPAACRTIEIDWRYTTDPYLPPRAAPDFRSREDTSEHVWNYSFKDKNGRVITGRGTQKQIEMHMASREEGTPDA</sequence>
<proteinExistence type="predicted"/>
<dbReference type="GeneID" id="36582387"/>
<keyword evidence="2" id="KW-1185">Reference proteome</keyword>
<accession>A0A2J6THZ1</accession>
<dbReference type="Proteomes" id="UP000235371">
    <property type="component" value="Unassembled WGS sequence"/>
</dbReference>
<protein>
    <submittedName>
        <fullName evidence="1">Uncharacterized protein</fullName>
    </submittedName>
</protein>
<organism evidence="1 2">
    <name type="scientific">Hyaloscypha bicolor E</name>
    <dbReference type="NCBI Taxonomy" id="1095630"/>
    <lineage>
        <taxon>Eukaryota</taxon>
        <taxon>Fungi</taxon>
        <taxon>Dikarya</taxon>
        <taxon>Ascomycota</taxon>
        <taxon>Pezizomycotina</taxon>
        <taxon>Leotiomycetes</taxon>
        <taxon>Helotiales</taxon>
        <taxon>Hyaloscyphaceae</taxon>
        <taxon>Hyaloscypha</taxon>
        <taxon>Hyaloscypha bicolor</taxon>
    </lineage>
</organism>
<evidence type="ECO:0000313" key="1">
    <source>
        <dbReference type="EMBL" id="PMD62642.1"/>
    </source>
</evidence>